<evidence type="ECO:0000256" key="4">
    <source>
        <dbReference type="ARBA" id="ARBA00022679"/>
    </source>
</evidence>
<keyword evidence="12" id="KW-1185">Reference proteome</keyword>
<evidence type="ECO:0000256" key="2">
    <source>
        <dbReference type="ARBA" id="ARBA00012438"/>
    </source>
</evidence>
<keyword evidence="3" id="KW-0597">Phosphoprotein</keyword>
<dbReference type="InterPro" id="IPR003594">
    <property type="entry name" value="HATPase_dom"/>
</dbReference>
<dbReference type="Pfam" id="PF02518">
    <property type="entry name" value="HATPase_c"/>
    <property type="match status" value="1"/>
</dbReference>
<reference evidence="11 12" key="1">
    <citation type="submission" date="2014-05" db="EMBL/GenBank/DDBJ databases">
        <title>Draft Genome Sequence of Kitasatospora cheerisanensis KCTC 2395.</title>
        <authorList>
            <person name="Nam D.H."/>
        </authorList>
    </citation>
    <scope>NUCLEOTIDE SEQUENCE [LARGE SCALE GENOMIC DNA]</scope>
    <source>
        <strain evidence="11 12">KCTC 2395</strain>
    </source>
</reference>
<evidence type="ECO:0000313" key="11">
    <source>
        <dbReference type="EMBL" id="KDN84202.1"/>
    </source>
</evidence>
<dbReference type="PANTHER" id="PTHR24421">
    <property type="entry name" value="NITRATE/NITRITE SENSOR PROTEIN NARX-RELATED"/>
    <property type="match status" value="1"/>
</dbReference>
<keyword evidence="7" id="KW-0067">ATP-binding</keyword>
<gene>
    <name evidence="11" type="ORF">KCH_39930</name>
</gene>
<dbReference type="Gene3D" id="1.20.5.1930">
    <property type="match status" value="1"/>
</dbReference>
<comment type="caution">
    <text evidence="11">The sequence shown here is derived from an EMBL/GenBank/DDBJ whole genome shotgun (WGS) entry which is preliminary data.</text>
</comment>
<protein>
    <recommendedName>
        <fullName evidence="2">histidine kinase</fullName>
        <ecNumber evidence="2">2.7.13.3</ecNumber>
    </recommendedName>
</protein>
<evidence type="ECO:0000256" key="3">
    <source>
        <dbReference type="ARBA" id="ARBA00022553"/>
    </source>
</evidence>
<keyword evidence="8" id="KW-0902">Two-component regulatory system</keyword>
<evidence type="ECO:0000259" key="10">
    <source>
        <dbReference type="Pfam" id="PF07730"/>
    </source>
</evidence>
<comment type="catalytic activity">
    <reaction evidence="1">
        <text>ATP + protein L-histidine = ADP + protein N-phospho-L-histidine.</text>
        <dbReference type="EC" id="2.7.13.3"/>
    </reaction>
</comment>
<dbReference type="GO" id="GO:0046983">
    <property type="term" value="F:protein dimerization activity"/>
    <property type="evidence" value="ECO:0007669"/>
    <property type="project" value="InterPro"/>
</dbReference>
<dbReference type="SUPFAM" id="SSF55874">
    <property type="entry name" value="ATPase domain of HSP90 chaperone/DNA topoisomerase II/histidine kinase"/>
    <property type="match status" value="1"/>
</dbReference>
<feature type="domain" description="Histidine kinase/HSP90-like ATPase" evidence="9">
    <location>
        <begin position="283"/>
        <end position="372"/>
    </location>
</feature>
<dbReference type="CDD" id="cd16917">
    <property type="entry name" value="HATPase_UhpB-NarQ-NarX-like"/>
    <property type="match status" value="1"/>
</dbReference>
<dbReference type="InterPro" id="IPR050482">
    <property type="entry name" value="Sensor_HK_TwoCompSys"/>
</dbReference>
<dbReference type="InterPro" id="IPR011712">
    <property type="entry name" value="Sig_transdc_His_kin_sub3_dim/P"/>
</dbReference>
<evidence type="ECO:0000256" key="8">
    <source>
        <dbReference type="ARBA" id="ARBA00023012"/>
    </source>
</evidence>
<dbReference type="EC" id="2.7.13.3" evidence="2"/>
<feature type="domain" description="Signal transduction histidine kinase subgroup 3 dimerisation and phosphoacceptor" evidence="10">
    <location>
        <begin position="176"/>
        <end position="238"/>
    </location>
</feature>
<dbReference type="eggNOG" id="COG4585">
    <property type="taxonomic scope" value="Bacteria"/>
</dbReference>
<name>A0A066YSN0_9ACTN</name>
<dbReference type="GO" id="GO:0000155">
    <property type="term" value="F:phosphorelay sensor kinase activity"/>
    <property type="evidence" value="ECO:0007669"/>
    <property type="project" value="InterPro"/>
</dbReference>
<dbReference type="Pfam" id="PF07730">
    <property type="entry name" value="HisKA_3"/>
    <property type="match status" value="1"/>
</dbReference>
<evidence type="ECO:0000256" key="1">
    <source>
        <dbReference type="ARBA" id="ARBA00000085"/>
    </source>
</evidence>
<keyword evidence="6 11" id="KW-0418">Kinase</keyword>
<sequence length="373" mass="39631">MTDAPHRWAWLRSPRTTLLVPVAAAALDSALVAKGSAPWQLALSALSVVALFGRRRYPLTVALLTLPGAFFNEIWLAPLTAVYSVAAACPKPRIPVACAVSFALVEFFHWPFDPELFALSRDNALYAIQSAMLGAGPAALGMLARTRRELGERVVELTEGRQRESRLIAEKVLAAERARLAREMHDVVSHQVSLISVQAGAIQVASTDPASRDGARTIRELSVRTLDELRQMVGVLRAAGVGNGTPLAPQPTLADLPRLIDGSGLPVTRRLDPGRRDWPEAVERAAYRTVQEGLTNISKHAPGAEVTVRVAARGGKLHVEVRNGPPTGRPAAPLPGGGHGLIGLRERAALLGGTFTAGPTPDGGFSLHAVLPA</sequence>
<accession>A0A066YSN0</accession>
<keyword evidence="5" id="KW-0547">Nucleotide-binding</keyword>
<dbReference type="EMBL" id="JNBY01000093">
    <property type="protein sequence ID" value="KDN84202.1"/>
    <property type="molecule type" value="Genomic_DNA"/>
</dbReference>
<dbReference type="PATRIC" id="fig|1348663.4.peg.3849"/>
<dbReference type="GO" id="GO:0005524">
    <property type="term" value="F:ATP binding"/>
    <property type="evidence" value="ECO:0007669"/>
    <property type="project" value="UniProtKB-KW"/>
</dbReference>
<evidence type="ECO:0000313" key="12">
    <source>
        <dbReference type="Proteomes" id="UP000027178"/>
    </source>
</evidence>
<dbReference type="RefSeq" id="WP_084223730.1">
    <property type="nucleotide sequence ID" value="NZ_KK853997.1"/>
</dbReference>
<dbReference type="Gene3D" id="3.30.565.10">
    <property type="entry name" value="Histidine kinase-like ATPase, C-terminal domain"/>
    <property type="match status" value="1"/>
</dbReference>
<organism evidence="11 12">
    <name type="scientific">Kitasatospora cheerisanensis KCTC 2395</name>
    <dbReference type="NCBI Taxonomy" id="1348663"/>
    <lineage>
        <taxon>Bacteria</taxon>
        <taxon>Bacillati</taxon>
        <taxon>Actinomycetota</taxon>
        <taxon>Actinomycetes</taxon>
        <taxon>Kitasatosporales</taxon>
        <taxon>Streptomycetaceae</taxon>
        <taxon>Kitasatospora</taxon>
    </lineage>
</organism>
<dbReference type="Proteomes" id="UP000027178">
    <property type="component" value="Unassembled WGS sequence"/>
</dbReference>
<dbReference type="AlphaFoldDB" id="A0A066YSN0"/>
<evidence type="ECO:0000256" key="6">
    <source>
        <dbReference type="ARBA" id="ARBA00022777"/>
    </source>
</evidence>
<proteinExistence type="predicted"/>
<dbReference type="OrthoDB" id="227596at2"/>
<dbReference type="HOGENOM" id="CLU_000445_20_1_11"/>
<dbReference type="PANTHER" id="PTHR24421:SF10">
    <property type="entry name" value="NITRATE_NITRITE SENSOR PROTEIN NARQ"/>
    <property type="match status" value="1"/>
</dbReference>
<dbReference type="GO" id="GO:0016020">
    <property type="term" value="C:membrane"/>
    <property type="evidence" value="ECO:0007669"/>
    <property type="project" value="InterPro"/>
</dbReference>
<evidence type="ECO:0000256" key="5">
    <source>
        <dbReference type="ARBA" id="ARBA00022741"/>
    </source>
</evidence>
<evidence type="ECO:0000259" key="9">
    <source>
        <dbReference type="Pfam" id="PF02518"/>
    </source>
</evidence>
<dbReference type="InterPro" id="IPR036890">
    <property type="entry name" value="HATPase_C_sf"/>
</dbReference>
<keyword evidence="4 11" id="KW-0808">Transferase</keyword>
<evidence type="ECO:0000256" key="7">
    <source>
        <dbReference type="ARBA" id="ARBA00022840"/>
    </source>
</evidence>